<protein>
    <submittedName>
        <fullName evidence="3">Copper/Zinc superoxide dismutase</fullName>
        <ecNumber evidence="3">1.15.1.1</ecNumber>
    </submittedName>
</protein>
<dbReference type="GO" id="GO:0005507">
    <property type="term" value="F:copper ion binding"/>
    <property type="evidence" value="ECO:0007669"/>
    <property type="project" value="InterPro"/>
</dbReference>
<dbReference type="Proteomes" id="UP000001929">
    <property type="component" value="Chromosome"/>
</dbReference>
<dbReference type="GO" id="GO:0004784">
    <property type="term" value="F:superoxide dismutase activity"/>
    <property type="evidence" value="ECO:0007669"/>
    <property type="project" value="UniProtKB-EC"/>
</dbReference>
<dbReference type="STRING" id="269796.Rru_A1782"/>
<dbReference type="Pfam" id="PF00080">
    <property type="entry name" value="Sod_Cu"/>
    <property type="match status" value="1"/>
</dbReference>
<dbReference type="SUPFAM" id="SSF49329">
    <property type="entry name" value="Cu,Zn superoxide dismutase-like"/>
    <property type="match status" value="1"/>
</dbReference>
<evidence type="ECO:0000313" key="4">
    <source>
        <dbReference type="Proteomes" id="UP000001929"/>
    </source>
</evidence>
<dbReference type="InterPro" id="IPR024134">
    <property type="entry name" value="SOD_Cu/Zn_/chaperone"/>
</dbReference>
<dbReference type="PRINTS" id="PR00068">
    <property type="entry name" value="CUZNDISMTASE"/>
</dbReference>
<dbReference type="eggNOG" id="COG2032">
    <property type="taxonomic scope" value="Bacteria"/>
</dbReference>
<dbReference type="CDD" id="cd00305">
    <property type="entry name" value="Cu-Zn_Superoxide_Dismutase"/>
    <property type="match status" value="1"/>
</dbReference>
<dbReference type="EC" id="1.15.1.1" evidence="3"/>
<dbReference type="InterPro" id="IPR036423">
    <property type="entry name" value="SOD-like_Cu/Zn_dom_sf"/>
</dbReference>
<dbReference type="EnsemblBacteria" id="ABC22582">
    <property type="protein sequence ID" value="ABC22582"/>
    <property type="gene ID" value="Rru_A1782"/>
</dbReference>
<dbReference type="AlphaFoldDB" id="Q2RTG3"/>
<dbReference type="PhylomeDB" id="Q2RTG3"/>
<evidence type="ECO:0000313" key="3">
    <source>
        <dbReference type="EMBL" id="ABC22582.1"/>
    </source>
</evidence>
<dbReference type="PANTHER" id="PTHR10003">
    <property type="entry name" value="SUPEROXIDE DISMUTASE CU-ZN -RELATED"/>
    <property type="match status" value="1"/>
</dbReference>
<dbReference type="InterPro" id="IPR001424">
    <property type="entry name" value="SOD_Cu_Zn_dom"/>
</dbReference>
<organism evidence="3 4">
    <name type="scientific">Rhodospirillum rubrum (strain ATCC 11170 / ATH 1.1.1 / DSM 467 / LMG 4362 / NCIMB 8255 / S1)</name>
    <dbReference type="NCBI Taxonomy" id="269796"/>
    <lineage>
        <taxon>Bacteria</taxon>
        <taxon>Pseudomonadati</taxon>
        <taxon>Pseudomonadota</taxon>
        <taxon>Alphaproteobacteria</taxon>
        <taxon>Rhodospirillales</taxon>
        <taxon>Rhodospirillaceae</taxon>
        <taxon>Rhodospirillum</taxon>
    </lineage>
</organism>
<accession>Q2RTG3</accession>
<evidence type="ECO:0000256" key="1">
    <source>
        <dbReference type="ARBA" id="ARBA00010457"/>
    </source>
</evidence>
<dbReference type="EMBL" id="CP000230">
    <property type="protein sequence ID" value="ABC22582.1"/>
    <property type="molecule type" value="Genomic_DNA"/>
</dbReference>
<sequence length="156" mass="15863">MLINTKGETIGHIQVTEMASGGVGIGLVATGLTPGVHSFHIHDKGVCDRAVTFETAGGHFNPTGKAHGWNNAAGPHAGDLPNILADGRGKATAGVLTHDVTLRPGVANSLFDADGSSFVIHSGPDDYISQPAGNAGSRVACGVLVHHVALKPQPKP</sequence>
<comment type="similarity">
    <text evidence="1">Belongs to the Cu-Zn superoxide dismutase family.</text>
</comment>
<proteinExistence type="inferred from homology"/>
<reference evidence="3 4" key="1">
    <citation type="journal article" date="2011" name="Stand. Genomic Sci.">
        <title>Complete genome sequence of Rhodospirillum rubrum type strain (S1).</title>
        <authorList>
            <person name="Munk A.C."/>
            <person name="Copeland A."/>
            <person name="Lucas S."/>
            <person name="Lapidus A."/>
            <person name="Del Rio T.G."/>
            <person name="Barry K."/>
            <person name="Detter J.C."/>
            <person name="Hammon N."/>
            <person name="Israni S."/>
            <person name="Pitluck S."/>
            <person name="Brettin T."/>
            <person name="Bruce D."/>
            <person name="Han C."/>
            <person name="Tapia R."/>
            <person name="Gilna P."/>
            <person name="Schmutz J."/>
            <person name="Larimer F."/>
            <person name="Land M."/>
            <person name="Kyrpides N.C."/>
            <person name="Mavromatis K."/>
            <person name="Richardson P."/>
            <person name="Rohde M."/>
            <person name="Goker M."/>
            <person name="Klenk H.P."/>
            <person name="Zhang Y."/>
            <person name="Roberts G.P."/>
            <person name="Reslewic S."/>
            <person name="Schwartz D.C."/>
        </authorList>
    </citation>
    <scope>NUCLEOTIDE SEQUENCE [LARGE SCALE GENOMIC DNA]</scope>
    <source>
        <strain evidence="4">ATCC 11170 / ATH 1.1.1 / DSM 467 / LMG 4362 / NCIMB 8255 / S1</strain>
    </source>
</reference>
<dbReference type="KEGG" id="rru:Rru_A1782"/>
<name>Q2RTG3_RHORT</name>
<dbReference type="Gene3D" id="2.60.40.200">
    <property type="entry name" value="Superoxide dismutase, copper/zinc binding domain"/>
    <property type="match status" value="1"/>
</dbReference>
<feature type="domain" description="Superoxide dismutase copper/zinc binding" evidence="2">
    <location>
        <begin position="11"/>
        <end position="143"/>
    </location>
</feature>
<keyword evidence="3" id="KW-0560">Oxidoreductase</keyword>
<keyword evidence="4" id="KW-1185">Reference proteome</keyword>
<evidence type="ECO:0000259" key="2">
    <source>
        <dbReference type="Pfam" id="PF00080"/>
    </source>
</evidence>
<dbReference type="HOGENOM" id="CLU_056632_8_1_5"/>
<dbReference type="PATRIC" id="fig|269796.9.peg.1860"/>
<gene>
    <name evidence="3" type="ordered locus">Rru_A1782</name>
</gene>